<dbReference type="Proteomes" id="UP000003639">
    <property type="component" value="Unassembled WGS sequence"/>
</dbReference>
<keyword evidence="1" id="KW-0472">Membrane</keyword>
<reference evidence="2 3" key="2">
    <citation type="submission" date="2007-06" db="EMBL/GenBank/DDBJ databases">
        <title>Draft genome sequence of Pseudoflavonifractor capillosus ATCC 29799.</title>
        <authorList>
            <person name="Sudarsanam P."/>
            <person name="Ley R."/>
            <person name="Guruge J."/>
            <person name="Turnbaugh P.J."/>
            <person name="Mahowald M."/>
            <person name="Liep D."/>
            <person name="Gordon J."/>
        </authorList>
    </citation>
    <scope>NUCLEOTIDE SEQUENCE [LARGE SCALE GENOMIC DNA]</scope>
    <source>
        <strain evidence="2 3">ATCC 29799</strain>
    </source>
</reference>
<evidence type="ECO:0000256" key="1">
    <source>
        <dbReference type="SAM" id="Phobius"/>
    </source>
</evidence>
<evidence type="ECO:0000313" key="2">
    <source>
        <dbReference type="EMBL" id="EDM98622.1"/>
    </source>
</evidence>
<keyword evidence="1" id="KW-1133">Transmembrane helix</keyword>
<proteinExistence type="predicted"/>
<sequence length="255" mass="28274">MKSEKLLDAIGKIDDNLIYNAVHDTPKKKKGSWFKWGAIAACLCLMIPLTAFAIDTIQYNAAVNYLNSLGIPVEDLSDYSRKEIKEAAKTIDAGESSPLTEEILNLSPDNEKPIDTPTQVTSEQIRELTPTMTREEVLSFLGDTQDIGSGIYIYVYEVDQQYLLRIPFASDDAQLGVAGNELLKALTPISDDISSDGTVEFNGQLFSKSDLTEETLEWLEWYNSLSPEEQLSVSSIPADLYTNDDARTVDSNAEE</sequence>
<dbReference type="AlphaFoldDB" id="A6NYX3"/>
<comment type="caution">
    <text evidence="2">The sequence shown here is derived from an EMBL/GenBank/DDBJ whole genome shotgun (WGS) entry which is preliminary data.</text>
</comment>
<feature type="transmembrane region" description="Helical" evidence="1">
    <location>
        <begin position="33"/>
        <end position="54"/>
    </location>
</feature>
<dbReference type="eggNOG" id="ENOG502Z90Z">
    <property type="taxonomic scope" value="Bacteria"/>
</dbReference>
<evidence type="ECO:0008006" key="4">
    <source>
        <dbReference type="Google" id="ProtNLM"/>
    </source>
</evidence>
<organism evidence="2 3">
    <name type="scientific">Pseudoflavonifractor capillosus ATCC 29799</name>
    <dbReference type="NCBI Taxonomy" id="411467"/>
    <lineage>
        <taxon>Bacteria</taxon>
        <taxon>Bacillati</taxon>
        <taxon>Bacillota</taxon>
        <taxon>Clostridia</taxon>
        <taxon>Eubacteriales</taxon>
        <taxon>Oscillospiraceae</taxon>
        <taxon>Pseudoflavonifractor</taxon>
    </lineage>
</organism>
<protein>
    <recommendedName>
        <fullName evidence="4">DUF4179 domain-containing protein</fullName>
    </recommendedName>
</protein>
<evidence type="ECO:0000313" key="3">
    <source>
        <dbReference type="Proteomes" id="UP000003639"/>
    </source>
</evidence>
<dbReference type="RefSeq" id="WP_006573928.1">
    <property type="nucleotide sequence ID" value="NZ_AAXG02000032.1"/>
</dbReference>
<name>A6NYX3_9FIRM</name>
<accession>A6NYX3</accession>
<keyword evidence="1" id="KW-0812">Transmembrane</keyword>
<dbReference type="STRING" id="411467.BACCAP_03424"/>
<dbReference type="EMBL" id="AAXG02000032">
    <property type="protein sequence ID" value="EDM98622.1"/>
    <property type="molecule type" value="Genomic_DNA"/>
</dbReference>
<gene>
    <name evidence="2" type="ORF">BACCAP_03424</name>
</gene>
<keyword evidence="3" id="KW-1185">Reference proteome</keyword>
<reference evidence="2 3" key="1">
    <citation type="submission" date="2007-04" db="EMBL/GenBank/DDBJ databases">
        <authorList>
            <person name="Fulton L."/>
            <person name="Clifton S."/>
            <person name="Fulton B."/>
            <person name="Xu J."/>
            <person name="Minx P."/>
            <person name="Pepin K.H."/>
            <person name="Johnson M."/>
            <person name="Thiruvilangam P."/>
            <person name="Bhonagiri V."/>
            <person name="Nash W.E."/>
            <person name="Mardis E.R."/>
            <person name="Wilson R.K."/>
        </authorList>
    </citation>
    <scope>NUCLEOTIDE SEQUENCE [LARGE SCALE GENOMIC DNA]</scope>
    <source>
        <strain evidence="2 3">ATCC 29799</strain>
    </source>
</reference>